<reference evidence="2" key="1">
    <citation type="submission" date="2022-03" db="EMBL/GenBank/DDBJ databases">
        <authorList>
            <person name="Martin H S."/>
        </authorList>
    </citation>
    <scope>NUCLEOTIDE SEQUENCE</scope>
</reference>
<proteinExistence type="predicted"/>
<sequence>MAGNGGVLMRFGADPYNCGCSTAVLARPSTRSDVRGSSARSPRSSVMVMANGGGGGLVQSPPDMLHHHNIMDTSSHVEMMPSEYLPS</sequence>
<feature type="region of interest" description="Disordered" evidence="1">
    <location>
        <begin position="28"/>
        <end position="87"/>
    </location>
</feature>
<gene>
    <name evidence="2" type="ORF">IPOD504_LOCUS10350</name>
</gene>
<evidence type="ECO:0000313" key="2">
    <source>
        <dbReference type="EMBL" id="CAH2057888.1"/>
    </source>
</evidence>
<feature type="non-terminal residue" evidence="2">
    <location>
        <position position="87"/>
    </location>
</feature>
<evidence type="ECO:0000313" key="3">
    <source>
        <dbReference type="Proteomes" id="UP000837857"/>
    </source>
</evidence>
<accession>A0ABN8IKR1</accession>
<dbReference type="Proteomes" id="UP000837857">
    <property type="component" value="Chromosome 25"/>
</dbReference>
<evidence type="ECO:0000256" key="1">
    <source>
        <dbReference type="SAM" id="MobiDB-lite"/>
    </source>
</evidence>
<organism evidence="2 3">
    <name type="scientific">Iphiclides podalirius</name>
    <name type="common">scarce swallowtail</name>
    <dbReference type="NCBI Taxonomy" id="110791"/>
    <lineage>
        <taxon>Eukaryota</taxon>
        <taxon>Metazoa</taxon>
        <taxon>Ecdysozoa</taxon>
        <taxon>Arthropoda</taxon>
        <taxon>Hexapoda</taxon>
        <taxon>Insecta</taxon>
        <taxon>Pterygota</taxon>
        <taxon>Neoptera</taxon>
        <taxon>Endopterygota</taxon>
        <taxon>Lepidoptera</taxon>
        <taxon>Glossata</taxon>
        <taxon>Ditrysia</taxon>
        <taxon>Papilionoidea</taxon>
        <taxon>Papilionidae</taxon>
        <taxon>Papilioninae</taxon>
        <taxon>Iphiclides</taxon>
    </lineage>
</organism>
<keyword evidence="3" id="KW-1185">Reference proteome</keyword>
<dbReference type="EMBL" id="OW152837">
    <property type="protein sequence ID" value="CAH2057888.1"/>
    <property type="molecule type" value="Genomic_DNA"/>
</dbReference>
<name>A0ABN8IKR1_9NEOP</name>
<protein>
    <submittedName>
        <fullName evidence="2">Uncharacterized protein</fullName>
    </submittedName>
</protein>